<dbReference type="AlphaFoldDB" id="A0A835JKU4"/>
<evidence type="ECO:0000313" key="2">
    <source>
        <dbReference type="Proteomes" id="UP000657918"/>
    </source>
</evidence>
<keyword evidence="2" id="KW-1185">Reference proteome</keyword>
<dbReference type="Proteomes" id="UP000657918">
    <property type="component" value="Chromosome 11"/>
</dbReference>
<evidence type="ECO:0000313" key="1">
    <source>
        <dbReference type="EMBL" id="KAF9672810.1"/>
    </source>
</evidence>
<name>A0A835JKU4_9ROSI</name>
<reference evidence="1 2" key="1">
    <citation type="submission" date="2020-10" db="EMBL/GenBank/DDBJ databases">
        <title>Plant Genome Project.</title>
        <authorList>
            <person name="Zhang R.-G."/>
        </authorList>
    </citation>
    <scope>NUCLEOTIDE SEQUENCE [LARGE SCALE GENOMIC DNA]</scope>
    <source>
        <strain evidence="1">FAFU-HL-1</strain>
        <tissue evidence="1">Leaf</tissue>
    </source>
</reference>
<protein>
    <submittedName>
        <fullName evidence="1">Uncharacterized protein</fullName>
    </submittedName>
</protein>
<organism evidence="1 2">
    <name type="scientific">Salix dunnii</name>
    <dbReference type="NCBI Taxonomy" id="1413687"/>
    <lineage>
        <taxon>Eukaryota</taxon>
        <taxon>Viridiplantae</taxon>
        <taxon>Streptophyta</taxon>
        <taxon>Embryophyta</taxon>
        <taxon>Tracheophyta</taxon>
        <taxon>Spermatophyta</taxon>
        <taxon>Magnoliopsida</taxon>
        <taxon>eudicotyledons</taxon>
        <taxon>Gunneridae</taxon>
        <taxon>Pentapetalae</taxon>
        <taxon>rosids</taxon>
        <taxon>fabids</taxon>
        <taxon>Malpighiales</taxon>
        <taxon>Salicaceae</taxon>
        <taxon>Saliceae</taxon>
        <taxon>Salix</taxon>
    </lineage>
</organism>
<proteinExistence type="predicted"/>
<comment type="caution">
    <text evidence="1">The sequence shown here is derived from an EMBL/GenBank/DDBJ whole genome shotgun (WGS) entry which is preliminary data.</text>
</comment>
<dbReference type="EMBL" id="JADGMS010000011">
    <property type="protein sequence ID" value="KAF9672810.1"/>
    <property type="molecule type" value="Genomic_DNA"/>
</dbReference>
<sequence length="253" mass="27961">MLGLLEEKSSTNCNDISTYLAISLTSSASDSSVPLVTDSNSGSITSICFPSPAFIFTQPTKLVSPKSSSSVGRGMEDKLEINLKPNKIDEFGKRESLGAIVKNEKKSNSSKRLRACWICLLKFWQKRLYPIAAKAGICRDFKLRMIINDFRCKGLNQSRPHLCSMNSSSLNRATGNLAGDIIGLGAYLFEISEEENILTMDSVERVPDLERLIGIEAAISNRSRGGKARVSEFGIQIEAHEFFIIRVESITRE</sequence>
<dbReference type="OrthoDB" id="10308494at2759"/>
<accession>A0A835JKU4</accession>
<gene>
    <name evidence="1" type="ORF">SADUNF_Sadunf11G0082900</name>
</gene>